<keyword evidence="5 8" id="KW-0255">Endonuclease</keyword>
<comment type="similarity">
    <text evidence="8">Belongs to the RNase Z family.</text>
</comment>
<evidence type="ECO:0000256" key="3">
    <source>
        <dbReference type="ARBA" id="ARBA00022722"/>
    </source>
</evidence>
<dbReference type="STRING" id="1416801.SAMN05192553_10429"/>
<reference evidence="10" key="1">
    <citation type="submission" date="2016-10" db="EMBL/GenBank/DDBJ databases">
        <authorList>
            <person name="Varghese N."/>
            <person name="Submissions S."/>
        </authorList>
    </citation>
    <scope>NUCLEOTIDE SEQUENCE [LARGE SCALE GENOMIC DNA]</scope>
    <source>
        <strain evidence="10">IBRC-M 10761</strain>
    </source>
</reference>
<evidence type="ECO:0000313" key="9">
    <source>
        <dbReference type="EMBL" id="SEJ45399.1"/>
    </source>
</evidence>
<dbReference type="InterPro" id="IPR036866">
    <property type="entry name" value="RibonucZ/Hydroxyglut_hydro"/>
</dbReference>
<keyword evidence="3 8" id="KW-0540">Nuclease</keyword>
<dbReference type="Gene3D" id="3.60.15.10">
    <property type="entry name" value="Ribonuclease Z/Hydroxyacylglutathione hydrolase-like"/>
    <property type="match status" value="1"/>
</dbReference>
<name>A0A1H6YVZ1_9BACT</name>
<keyword evidence="10" id="KW-1185">Reference proteome</keyword>
<feature type="binding site" evidence="8">
    <location>
        <position position="270"/>
    </location>
    <ligand>
        <name>Zn(2+)</name>
        <dbReference type="ChEBI" id="CHEBI:29105"/>
        <label>2</label>
        <note>catalytic</note>
    </ligand>
</feature>
<dbReference type="Pfam" id="PF23023">
    <property type="entry name" value="Anti-Pycsar_Apyc1"/>
    <property type="match status" value="1"/>
</dbReference>
<feature type="binding site" evidence="8">
    <location>
        <position position="212"/>
    </location>
    <ligand>
        <name>Zn(2+)</name>
        <dbReference type="ChEBI" id="CHEBI:29105"/>
        <label>1</label>
        <note>catalytic</note>
    </ligand>
</feature>
<dbReference type="OrthoDB" id="9800940at2"/>
<feature type="binding site" evidence="8">
    <location>
        <position position="62"/>
    </location>
    <ligand>
        <name>Zn(2+)</name>
        <dbReference type="ChEBI" id="CHEBI:29105"/>
        <label>1</label>
        <note>catalytic</note>
    </ligand>
</feature>
<feature type="binding site" evidence="8">
    <location>
        <position position="66"/>
    </location>
    <ligand>
        <name>Zn(2+)</name>
        <dbReference type="ChEBI" id="CHEBI:29105"/>
        <label>2</label>
        <note>catalytic</note>
    </ligand>
</feature>
<dbReference type="Proteomes" id="UP000199403">
    <property type="component" value="Unassembled WGS sequence"/>
</dbReference>
<protein>
    <recommendedName>
        <fullName evidence="8">Ribonuclease Z</fullName>
        <shortName evidence="8">RNase Z</shortName>
        <ecNumber evidence="8">3.1.26.11</ecNumber>
    </recommendedName>
    <alternativeName>
        <fullName evidence="8">tRNA 3 endonuclease</fullName>
    </alternativeName>
    <alternativeName>
        <fullName evidence="8">tRNase Z</fullName>
    </alternativeName>
</protein>
<gene>
    <name evidence="8" type="primary">rnz</name>
    <name evidence="9" type="ORF">SAMN05192553_10429</name>
</gene>
<comment type="function">
    <text evidence="8">Zinc phosphodiesterase, which displays some tRNA 3'-processing endonuclease activity. Probably involved in tRNA maturation, by removing a 3'-trailer from precursor tRNA.</text>
</comment>
<dbReference type="GO" id="GO:0008270">
    <property type="term" value="F:zinc ion binding"/>
    <property type="evidence" value="ECO:0007669"/>
    <property type="project" value="UniProtKB-UniRule"/>
</dbReference>
<dbReference type="EMBL" id="FNZH01000004">
    <property type="protein sequence ID" value="SEJ45399.1"/>
    <property type="molecule type" value="Genomic_DNA"/>
</dbReference>
<dbReference type="EC" id="3.1.26.11" evidence="8"/>
<feature type="active site" description="Proton acceptor" evidence="8">
    <location>
        <position position="66"/>
    </location>
</feature>
<keyword evidence="4 8" id="KW-0479">Metal-binding</keyword>
<dbReference type="SUPFAM" id="SSF56281">
    <property type="entry name" value="Metallo-hydrolase/oxidoreductase"/>
    <property type="match status" value="1"/>
</dbReference>
<evidence type="ECO:0000256" key="5">
    <source>
        <dbReference type="ARBA" id="ARBA00022759"/>
    </source>
</evidence>
<sequence length="304" mass="34520">MDFSITILGSNSAAPAHGRNQTSQVVTWGGHSFLLDCGESTQHQLRRFKVKYFKINQIFISHLHGDHYLGLMGLIGTYHLNNRKQALHVYGPKGLDEIITVQLKYSGTLLKFPLIFHTVSVVEKTQLLELDDLEVYAFPLQHRIPCTGFSFEEKNGRVKLRKELVRQQKPGLEAIRTLLKAKDVRDMTGRVLYRAADFCQLTPPRKYAFCSDTVYDPGIVPYIRGVDILYHESTFMEAEKDRAKQTRHSTSREAAEIARAASVKRLLLGHYSVRYNDLQPLLAEAQAVFPNSLLSEEGTTYPIP</sequence>
<dbReference type="InterPro" id="IPR013471">
    <property type="entry name" value="RNase_Z/BN"/>
</dbReference>
<feature type="binding site" evidence="8">
    <location>
        <position position="64"/>
    </location>
    <ligand>
        <name>Zn(2+)</name>
        <dbReference type="ChEBI" id="CHEBI:29105"/>
        <label>1</label>
        <note>catalytic</note>
    </ligand>
</feature>
<feature type="binding site" evidence="8">
    <location>
        <position position="67"/>
    </location>
    <ligand>
        <name>Zn(2+)</name>
        <dbReference type="ChEBI" id="CHEBI:29105"/>
        <label>2</label>
        <note>catalytic</note>
    </ligand>
</feature>
<evidence type="ECO:0000256" key="7">
    <source>
        <dbReference type="ARBA" id="ARBA00022833"/>
    </source>
</evidence>
<comment type="catalytic activity">
    <reaction evidence="8">
        <text>Endonucleolytic cleavage of RNA, removing extra 3' nucleotides from tRNA precursor, generating 3' termini of tRNAs. A 3'-hydroxy group is left at the tRNA terminus and a 5'-phosphoryl group is left at the trailer molecule.</text>
        <dbReference type="EC" id="3.1.26.11"/>
    </reaction>
</comment>
<dbReference type="PANTHER" id="PTHR46018">
    <property type="entry name" value="ZINC PHOSPHODIESTERASE ELAC PROTEIN 1"/>
    <property type="match status" value="1"/>
</dbReference>
<dbReference type="AlphaFoldDB" id="A0A1H6YVZ1"/>
<dbReference type="NCBIfam" id="NF000801">
    <property type="entry name" value="PRK00055.1-3"/>
    <property type="match status" value="1"/>
</dbReference>
<feature type="binding site" evidence="8">
    <location>
        <position position="142"/>
    </location>
    <ligand>
        <name>Zn(2+)</name>
        <dbReference type="ChEBI" id="CHEBI:29105"/>
        <label>1</label>
        <note>catalytic</note>
    </ligand>
</feature>
<evidence type="ECO:0000256" key="2">
    <source>
        <dbReference type="ARBA" id="ARBA00022694"/>
    </source>
</evidence>
<dbReference type="CDD" id="cd07717">
    <property type="entry name" value="RNaseZ_ZiPD-like_MBL-fold"/>
    <property type="match status" value="1"/>
</dbReference>
<evidence type="ECO:0000256" key="8">
    <source>
        <dbReference type="HAMAP-Rule" id="MF_01818"/>
    </source>
</evidence>
<evidence type="ECO:0000256" key="1">
    <source>
        <dbReference type="ARBA" id="ARBA00011738"/>
    </source>
</evidence>
<proteinExistence type="inferred from homology"/>
<keyword evidence="2 8" id="KW-0819">tRNA processing</keyword>
<accession>A0A1H6YVZ1</accession>
<evidence type="ECO:0000256" key="4">
    <source>
        <dbReference type="ARBA" id="ARBA00022723"/>
    </source>
</evidence>
<evidence type="ECO:0000313" key="10">
    <source>
        <dbReference type="Proteomes" id="UP000199403"/>
    </source>
</evidence>
<keyword evidence="7 8" id="KW-0862">Zinc</keyword>
<dbReference type="GO" id="GO:0042781">
    <property type="term" value="F:3'-tRNA processing endoribonuclease activity"/>
    <property type="evidence" value="ECO:0007669"/>
    <property type="project" value="UniProtKB-UniRule"/>
</dbReference>
<dbReference type="HAMAP" id="MF_01818">
    <property type="entry name" value="RNase_Z_BN"/>
    <property type="match status" value="1"/>
</dbReference>
<dbReference type="PANTHER" id="PTHR46018:SF2">
    <property type="entry name" value="ZINC PHOSPHODIESTERASE ELAC PROTEIN 1"/>
    <property type="match status" value="1"/>
</dbReference>
<comment type="cofactor">
    <cofactor evidence="8">
        <name>Zn(2+)</name>
        <dbReference type="ChEBI" id="CHEBI:29105"/>
    </cofactor>
    <text evidence="8">Binds 2 Zn(2+) ions.</text>
</comment>
<feature type="binding site" evidence="8">
    <location>
        <position position="212"/>
    </location>
    <ligand>
        <name>Zn(2+)</name>
        <dbReference type="ChEBI" id="CHEBI:29105"/>
        <label>2</label>
        <note>catalytic</note>
    </ligand>
</feature>
<dbReference type="RefSeq" id="WP_092175025.1">
    <property type="nucleotide sequence ID" value="NZ_FNZH01000004.1"/>
</dbReference>
<evidence type="ECO:0000256" key="6">
    <source>
        <dbReference type="ARBA" id="ARBA00022801"/>
    </source>
</evidence>
<comment type="subunit">
    <text evidence="1 8">Homodimer.</text>
</comment>
<organism evidence="9 10">
    <name type="scientific">Cyclobacterium xiamenense</name>
    <dbReference type="NCBI Taxonomy" id="1297121"/>
    <lineage>
        <taxon>Bacteria</taxon>
        <taxon>Pseudomonadati</taxon>
        <taxon>Bacteroidota</taxon>
        <taxon>Cytophagia</taxon>
        <taxon>Cytophagales</taxon>
        <taxon>Cyclobacteriaceae</taxon>
        <taxon>Cyclobacterium</taxon>
    </lineage>
</organism>
<keyword evidence="6 8" id="KW-0378">Hydrolase</keyword>